<evidence type="ECO:0000313" key="1">
    <source>
        <dbReference type="EMBL" id="MBX40943.1"/>
    </source>
</evidence>
<accession>A0A2P2NER9</accession>
<dbReference type="EMBL" id="GGEC01060459">
    <property type="protein sequence ID" value="MBX40943.1"/>
    <property type="molecule type" value="Transcribed_RNA"/>
</dbReference>
<proteinExistence type="predicted"/>
<dbReference type="AlphaFoldDB" id="A0A2P2NER9"/>
<protein>
    <submittedName>
        <fullName evidence="1">Uncharacterized protein</fullName>
    </submittedName>
</protein>
<sequence>MTHIILAGKTFTFIKEHLMINLAIDELTVLSNTLGSIMMIN</sequence>
<organism evidence="1">
    <name type="scientific">Rhizophora mucronata</name>
    <name type="common">Asiatic mangrove</name>
    <dbReference type="NCBI Taxonomy" id="61149"/>
    <lineage>
        <taxon>Eukaryota</taxon>
        <taxon>Viridiplantae</taxon>
        <taxon>Streptophyta</taxon>
        <taxon>Embryophyta</taxon>
        <taxon>Tracheophyta</taxon>
        <taxon>Spermatophyta</taxon>
        <taxon>Magnoliopsida</taxon>
        <taxon>eudicotyledons</taxon>
        <taxon>Gunneridae</taxon>
        <taxon>Pentapetalae</taxon>
        <taxon>rosids</taxon>
        <taxon>fabids</taxon>
        <taxon>Malpighiales</taxon>
        <taxon>Rhizophoraceae</taxon>
        <taxon>Rhizophora</taxon>
    </lineage>
</organism>
<reference evidence="1" key="1">
    <citation type="submission" date="2018-02" db="EMBL/GenBank/DDBJ databases">
        <title>Rhizophora mucronata_Transcriptome.</title>
        <authorList>
            <person name="Meera S.P."/>
            <person name="Sreeshan A."/>
            <person name="Augustine A."/>
        </authorList>
    </citation>
    <scope>NUCLEOTIDE SEQUENCE</scope>
    <source>
        <tissue evidence="1">Leaf</tissue>
    </source>
</reference>
<name>A0A2P2NER9_RHIMU</name>